<organism evidence="1 2">
    <name type="scientific">Bacillus badius</name>
    <dbReference type="NCBI Taxonomy" id="1455"/>
    <lineage>
        <taxon>Bacteria</taxon>
        <taxon>Bacillati</taxon>
        <taxon>Bacillota</taxon>
        <taxon>Bacilli</taxon>
        <taxon>Bacillales</taxon>
        <taxon>Bacillaceae</taxon>
        <taxon>Pseudobacillus</taxon>
    </lineage>
</organism>
<name>A0ABR5AQT0_BACBA</name>
<comment type="caution">
    <text evidence="1">The sequence shown here is derived from an EMBL/GenBank/DDBJ whole genome shotgun (WGS) entry which is preliminary data.</text>
</comment>
<reference evidence="1 2" key="1">
    <citation type="submission" date="2015-01" db="EMBL/GenBank/DDBJ databases">
        <title>Genome Assembly of Bacillus badius MTCC 1458.</title>
        <authorList>
            <person name="Verma A."/>
            <person name="Khatri I."/>
            <person name="Mual P."/>
            <person name="Subramanian S."/>
            <person name="Krishnamurthi S."/>
        </authorList>
    </citation>
    <scope>NUCLEOTIDE SEQUENCE [LARGE SCALE GENOMIC DNA]</scope>
    <source>
        <strain evidence="1 2">MTCC 1458</strain>
    </source>
</reference>
<protein>
    <recommendedName>
        <fullName evidence="3">DNA topoisomerase III</fullName>
    </recommendedName>
</protein>
<evidence type="ECO:0000313" key="2">
    <source>
        <dbReference type="Proteomes" id="UP000031982"/>
    </source>
</evidence>
<evidence type="ECO:0008006" key="3">
    <source>
        <dbReference type="Google" id="ProtNLM"/>
    </source>
</evidence>
<dbReference type="Proteomes" id="UP000031982">
    <property type="component" value="Unassembled WGS sequence"/>
</dbReference>
<dbReference type="Gene3D" id="3.40.50.140">
    <property type="match status" value="1"/>
</dbReference>
<dbReference type="SUPFAM" id="SSF56712">
    <property type="entry name" value="Prokaryotic type I DNA topoisomerase"/>
    <property type="match status" value="1"/>
</dbReference>
<dbReference type="EMBL" id="JXLP01000017">
    <property type="protein sequence ID" value="KIL77113.1"/>
    <property type="molecule type" value="Genomic_DNA"/>
</dbReference>
<dbReference type="RefSeq" id="WP_255211753.1">
    <property type="nucleotide sequence ID" value="NZ_JARTHD010000019.1"/>
</dbReference>
<accession>A0ABR5AQT0</accession>
<sequence>MQVIIAEKPSVAKNIADALKVRTKKRGCHLIELQPLLIQAIA</sequence>
<proteinExistence type="predicted"/>
<evidence type="ECO:0000313" key="1">
    <source>
        <dbReference type="EMBL" id="KIL77113.1"/>
    </source>
</evidence>
<keyword evidence="2" id="KW-1185">Reference proteome</keyword>
<gene>
    <name evidence="1" type="ORF">SD77_1718</name>
</gene>
<dbReference type="InterPro" id="IPR023405">
    <property type="entry name" value="Topo_IA_core_domain"/>
</dbReference>